<feature type="domain" description="VOC" evidence="1">
    <location>
        <begin position="9"/>
        <end position="134"/>
    </location>
</feature>
<dbReference type="InterPro" id="IPR004360">
    <property type="entry name" value="Glyas_Fos-R_dOase_dom"/>
</dbReference>
<evidence type="ECO:0000259" key="1">
    <source>
        <dbReference type="PROSITE" id="PS51819"/>
    </source>
</evidence>
<dbReference type="PANTHER" id="PTHR34109:SF1">
    <property type="entry name" value="VOC DOMAIN-CONTAINING PROTEIN"/>
    <property type="match status" value="1"/>
</dbReference>
<dbReference type="SUPFAM" id="SSF54593">
    <property type="entry name" value="Glyoxalase/Bleomycin resistance protein/Dihydroxybiphenyl dioxygenase"/>
    <property type="match status" value="1"/>
</dbReference>
<dbReference type="CDD" id="cd07246">
    <property type="entry name" value="VOC_like"/>
    <property type="match status" value="1"/>
</dbReference>
<name>A0A5C9A541_9GAMM</name>
<dbReference type="Pfam" id="PF00903">
    <property type="entry name" value="Glyoxalase"/>
    <property type="match status" value="1"/>
</dbReference>
<dbReference type="RefSeq" id="WP_148062692.1">
    <property type="nucleotide sequence ID" value="NZ_VRYZ01000001.1"/>
</dbReference>
<dbReference type="Proteomes" id="UP000321933">
    <property type="component" value="Unassembled WGS sequence"/>
</dbReference>
<accession>A0A5C9A541</accession>
<dbReference type="Gene3D" id="3.30.720.120">
    <property type="match status" value="1"/>
</dbReference>
<dbReference type="InterPro" id="IPR029068">
    <property type="entry name" value="Glyas_Bleomycin-R_OHBP_Dase"/>
</dbReference>
<dbReference type="OrthoDB" id="9795306at2"/>
<dbReference type="Gene3D" id="3.30.720.110">
    <property type="match status" value="1"/>
</dbReference>
<evidence type="ECO:0000313" key="3">
    <source>
        <dbReference type="Proteomes" id="UP000321933"/>
    </source>
</evidence>
<comment type="caution">
    <text evidence="2">The sequence shown here is derived from an EMBL/GenBank/DDBJ whole genome shotgun (WGS) entry which is preliminary data.</text>
</comment>
<dbReference type="InterPro" id="IPR037523">
    <property type="entry name" value="VOC_core"/>
</dbReference>
<reference evidence="2 3" key="1">
    <citation type="submission" date="2019-08" db="EMBL/GenBank/DDBJ databases">
        <title>Parahaliea maris sp. nov., isolated from the surface seawater.</title>
        <authorList>
            <person name="Liu Y."/>
        </authorList>
    </citation>
    <scope>NUCLEOTIDE SEQUENCE [LARGE SCALE GENOMIC DNA]</scope>
    <source>
        <strain evidence="2 3">S2-26</strain>
    </source>
</reference>
<keyword evidence="3" id="KW-1185">Reference proteome</keyword>
<gene>
    <name evidence="2" type="ORF">FVW59_02775</name>
</gene>
<proteinExistence type="predicted"/>
<dbReference type="PANTHER" id="PTHR34109">
    <property type="entry name" value="BNAUNNG04460D PROTEIN-RELATED"/>
    <property type="match status" value="1"/>
</dbReference>
<dbReference type="EMBL" id="VRYZ01000001">
    <property type="protein sequence ID" value="TXS94850.1"/>
    <property type="molecule type" value="Genomic_DNA"/>
</dbReference>
<protein>
    <submittedName>
        <fullName evidence="2">VOC family protein</fullName>
    </submittedName>
</protein>
<dbReference type="PROSITE" id="PS51819">
    <property type="entry name" value="VOC"/>
    <property type="match status" value="1"/>
</dbReference>
<dbReference type="AlphaFoldDB" id="A0A5C9A541"/>
<evidence type="ECO:0000313" key="2">
    <source>
        <dbReference type="EMBL" id="TXS94850.1"/>
    </source>
</evidence>
<sequence length="153" mass="16831">MSVKPIPDGYHSVTPYLSVRNATEAIDFYCRALDAEELFRLEMDDGRIGHAELRIGSSIIMLADEFPEMGNVGPETLNGSAVGLMIYLENVDSGFSTAVAAGGTELRPVTNQFYGDRSGTFRDPFGHVWTLATHVEDVPQEELKQRMAEFAKG</sequence>
<organism evidence="2 3">
    <name type="scientific">Parahaliea aestuarii</name>
    <dbReference type="NCBI Taxonomy" id="1852021"/>
    <lineage>
        <taxon>Bacteria</taxon>
        <taxon>Pseudomonadati</taxon>
        <taxon>Pseudomonadota</taxon>
        <taxon>Gammaproteobacteria</taxon>
        <taxon>Cellvibrionales</taxon>
        <taxon>Halieaceae</taxon>
        <taxon>Parahaliea</taxon>
    </lineage>
</organism>